<comment type="subcellular location">
    <subcellularLocation>
        <location evidence="1">Membrane</location>
        <topology evidence="1">Multi-pass membrane protein</topology>
    </subcellularLocation>
</comment>
<evidence type="ECO:0008006" key="9">
    <source>
        <dbReference type="Google" id="ProtNLM"/>
    </source>
</evidence>
<feature type="transmembrane region" description="Helical" evidence="6">
    <location>
        <begin position="177"/>
        <end position="196"/>
    </location>
</feature>
<evidence type="ECO:0000256" key="4">
    <source>
        <dbReference type="ARBA" id="ARBA00022989"/>
    </source>
</evidence>
<feature type="transmembrane region" description="Helical" evidence="6">
    <location>
        <begin position="151"/>
        <end position="171"/>
    </location>
</feature>
<gene>
    <name evidence="7" type="ORF">TeGR_g8151</name>
</gene>
<evidence type="ECO:0000256" key="3">
    <source>
        <dbReference type="ARBA" id="ARBA00022692"/>
    </source>
</evidence>
<keyword evidence="4 6" id="KW-1133">Transmembrane helix</keyword>
<evidence type="ECO:0000256" key="6">
    <source>
        <dbReference type="SAM" id="Phobius"/>
    </source>
</evidence>
<evidence type="ECO:0000313" key="7">
    <source>
        <dbReference type="EMBL" id="GMI42316.1"/>
    </source>
</evidence>
<organism evidence="7 8">
    <name type="scientific">Tetraparma gracilis</name>
    <dbReference type="NCBI Taxonomy" id="2962635"/>
    <lineage>
        <taxon>Eukaryota</taxon>
        <taxon>Sar</taxon>
        <taxon>Stramenopiles</taxon>
        <taxon>Ochrophyta</taxon>
        <taxon>Bolidophyceae</taxon>
        <taxon>Parmales</taxon>
        <taxon>Triparmaceae</taxon>
        <taxon>Tetraparma</taxon>
    </lineage>
</organism>
<dbReference type="EMBL" id="BRYB01001060">
    <property type="protein sequence ID" value="GMI42316.1"/>
    <property type="molecule type" value="Genomic_DNA"/>
</dbReference>
<keyword evidence="5 6" id="KW-0472">Membrane</keyword>
<sequence length="458" mass="48840">MKPLVPLLLSTLFYIFALSLLIPVFPTLISFAFPESASVTPESPEVTKLFGDLSLLKSCLDLLSLPVLGGLSDYLGRRPLHLFCLACAVLQVLLLLPPPLTSLSSGSYQAALYLSRALSGVSDAVLALLFASLTDLAGADASLLPVNYGKVGLVFGFSFTFGPLFSVLLFSQLGVSAVLAAALLSSLAALLTYAFFVPDTLPRSSRSPVPPKPHKHAGFLLSLTPLDQLRLLRKTPVVSSYLAVFVLHEWATGVYQSWILYFEWRYSWGVPLIGVFLSAVGITVGIFQGCLLKPLTRSLSSKLPSSFESALITYPNLAAVLNFVLCGLTPVGYLLFPFLLLTGLSSFTLPVLRGVALRTQPPASYGTVSALFSTAGVLARIASSALFPQLLRLSQERPELPAGLLNYAAAGLMLACFFLSREVVSRYDPNELAPAKGEADTGGKPLAEFGANVGGEML</sequence>
<evidence type="ECO:0000313" key="8">
    <source>
        <dbReference type="Proteomes" id="UP001165060"/>
    </source>
</evidence>
<accession>A0ABQ6N815</accession>
<reference evidence="7 8" key="1">
    <citation type="journal article" date="2023" name="Commun. Biol.">
        <title>Genome analysis of Parmales, the sister group of diatoms, reveals the evolutionary specialization of diatoms from phago-mixotrophs to photoautotrophs.</title>
        <authorList>
            <person name="Ban H."/>
            <person name="Sato S."/>
            <person name="Yoshikawa S."/>
            <person name="Yamada K."/>
            <person name="Nakamura Y."/>
            <person name="Ichinomiya M."/>
            <person name="Sato N."/>
            <person name="Blanc-Mathieu R."/>
            <person name="Endo H."/>
            <person name="Kuwata A."/>
            <person name="Ogata H."/>
        </authorList>
    </citation>
    <scope>NUCLEOTIDE SEQUENCE [LARGE SCALE GENOMIC DNA]</scope>
</reference>
<evidence type="ECO:0000256" key="2">
    <source>
        <dbReference type="ARBA" id="ARBA00022448"/>
    </source>
</evidence>
<keyword evidence="3 6" id="KW-0812">Transmembrane</keyword>
<evidence type="ECO:0000256" key="1">
    <source>
        <dbReference type="ARBA" id="ARBA00004141"/>
    </source>
</evidence>
<keyword evidence="8" id="KW-1185">Reference proteome</keyword>
<protein>
    <recommendedName>
        <fullName evidence="9">Major facilitator superfamily domain-containing protein</fullName>
    </recommendedName>
</protein>
<dbReference type="PANTHER" id="PTHR23504">
    <property type="entry name" value="MAJOR FACILITATOR SUPERFAMILY DOMAIN-CONTAINING PROTEIN 10"/>
    <property type="match status" value="1"/>
</dbReference>
<dbReference type="Pfam" id="PF07690">
    <property type="entry name" value="MFS_1"/>
    <property type="match status" value="1"/>
</dbReference>
<dbReference type="InterPro" id="IPR011701">
    <property type="entry name" value="MFS"/>
</dbReference>
<feature type="transmembrane region" description="Helical" evidence="6">
    <location>
        <begin position="240"/>
        <end position="262"/>
    </location>
</feature>
<feature type="transmembrane region" description="Helical" evidence="6">
    <location>
        <begin position="331"/>
        <end position="352"/>
    </location>
</feature>
<keyword evidence="2" id="KW-0813">Transport</keyword>
<dbReference type="PANTHER" id="PTHR23504:SF15">
    <property type="entry name" value="MAJOR FACILITATOR SUPERFAMILY (MFS) PROFILE DOMAIN-CONTAINING PROTEIN"/>
    <property type="match status" value="1"/>
</dbReference>
<dbReference type="Proteomes" id="UP001165060">
    <property type="component" value="Unassembled WGS sequence"/>
</dbReference>
<feature type="transmembrane region" description="Helical" evidence="6">
    <location>
        <begin position="268"/>
        <end position="287"/>
    </location>
</feature>
<comment type="caution">
    <text evidence="7">The sequence shown here is derived from an EMBL/GenBank/DDBJ whole genome shotgun (WGS) entry which is preliminary data.</text>
</comment>
<feature type="transmembrane region" description="Helical" evidence="6">
    <location>
        <begin position="402"/>
        <end position="420"/>
    </location>
</feature>
<feature type="transmembrane region" description="Helical" evidence="6">
    <location>
        <begin position="117"/>
        <end position="139"/>
    </location>
</feature>
<proteinExistence type="predicted"/>
<dbReference type="Gene3D" id="1.20.1250.20">
    <property type="entry name" value="MFS general substrate transporter like domains"/>
    <property type="match status" value="1"/>
</dbReference>
<feature type="transmembrane region" description="Helical" evidence="6">
    <location>
        <begin position="79"/>
        <end position="97"/>
    </location>
</feature>
<feature type="transmembrane region" description="Helical" evidence="6">
    <location>
        <begin position="12"/>
        <end position="33"/>
    </location>
</feature>
<feature type="transmembrane region" description="Helical" evidence="6">
    <location>
        <begin position="364"/>
        <end position="382"/>
    </location>
</feature>
<name>A0ABQ6N815_9STRA</name>
<dbReference type="InterPro" id="IPR036259">
    <property type="entry name" value="MFS_trans_sf"/>
</dbReference>
<evidence type="ECO:0000256" key="5">
    <source>
        <dbReference type="ARBA" id="ARBA00023136"/>
    </source>
</evidence>
<dbReference type="SUPFAM" id="SSF103473">
    <property type="entry name" value="MFS general substrate transporter"/>
    <property type="match status" value="1"/>
</dbReference>